<dbReference type="EMBL" id="CADEAL010000846">
    <property type="protein sequence ID" value="CAB1425912.1"/>
    <property type="molecule type" value="Genomic_DNA"/>
</dbReference>
<evidence type="ECO:0000313" key="2">
    <source>
        <dbReference type="EMBL" id="CAB1425912.1"/>
    </source>
</evidence>
<dbReference type="Proteomes" id="UP001153269">
    <property type="component" value="Unassembled WGS sequence"/>
</dbReference>
<name>A0A9N7YGM3_PLEPL</name>
<protein>
    <submittedName>
        <fullName evidence="2">Uncharacterized protein</fullName>
    </submittedName>
</protein>
<evidence type="ECO:0000313" key="3">
    <source>
        <dbReference type="Proteomes" id="UP001153269"/>
    </source>
</evidence>
<gene>
    <name evidence="2" type="ORF">PLEPLA_LOCUS13846</name>
</gene>
<reference evidence="2" key="1">
    <citation type="submission" date="2020-03" db="EMBL/GenBank/DDBJ databases">
        <authorList>
            <person name="Weist P."/>
        </authorList>
    </citation>
    <scope>NUCLEOTIDE SEQUENCE</scope>
</reference>
<dbReference type="AlphaFoldDB" id="A0A9N7YGM3"/>
<evidence type="ECO:0000256" key="1">
    <source>
        <dbReference type="SAM" id="MobiDB-lite"/>
    </source>
</evidence>
<sequence length="139" mass="15471">MRGNLPDRKGRMEMESGEPYHREEQRLARRRAFDYVYLRSLGKWCRLAFLLGGVPGLASCQPSREPNDSFDPIRICAKSTLCSLRAAHASLQCARPPCLSVVDPLCQAAMACERLTHLSTPGGGNTPTLSLSQRRLITR</sequence>
<proteinExistence type="predicted"/>
<accession>A0A9N7YGM3</accession>
<feature type="region of interest" description="Disordered" evidence="1">
    <location>
        <begin position="1"/>
        <end position="23"/>
    </location>
</feature>
<keyword evidence="3" id="KW-1185">Reference proteome</keyword>
<organism evidence="2 3">
    <name type="scientific">Pleuronectes platessa</name>
    <name type="common">European plaice</name>
    <dbReference type="NCBI Taxonomy" id="8262"/>
    <lineage>
        <taxon>Eukaryota</taxon>
        <taxon>Metazoa</taxon>
        <taxon>Chordata</taxon>
        <taxon>Craniata</taxon>
        <taxon>Vertebrata</taxon>
        <taxon>Euteleostomi</taxon>
        <taxon>Actinopterygii</taxon>
        <taxon>Neopterygii</taxon>
        <taxon>Teleostei</taxon>
        <taxon>Neoteleostei</taxon>
        <taxon>Acanthomorphata</taxon>
        <taxon>Carangaria</taxon>
        <taxon>Pleuronectiformes</taxon>
        <taxon>Pleuronectoidei</taxon>
        <taxon>Pleuronectidae</taxon>
        <taxon>Pleuronectes</taxon>
    </lineage>
</organism>
<comment type="caution">
    <text evidence="2">The sequence shown here is derived from an EMBL/GenBank/DDBJ whole genome shotgun (WGS) entry which is preliminary data.</text>
</comment>